<comment type="subunit">
    <text evidence="6">The basal body constitutes a major portion of the flagellar organelle and consists of a number of rings mounted on a central rod.</text>
</comment>
<evidence type="ECO:0000256" key="5">
    <source>
        <dbReference type="ARBA" id="ARBA00024934"/>
    </source>
</evidence>
<evidence type="ECO:0000313" key="9">
    <source>
        <dbReference type="EMBL" id="TXR55179.1"/>
    </source>
</evidence>
<evidence type="ECO:0000256" key="6">
    <source>
        <dbReference type="PIRNR" id="PIRNR002889"/>
    </source>
</evidence>
<evidence type="ECO:0000256" key="4">
    <source>
        <dbReference type="ARBA" id="ARBA00023143"/>
    </source>
</evidence>
<accession>A0A5C8ZD24</accession>
<evidence type="ECO:0000256" key="7">
    <source>
        <dbReference type="SAM" id="MobiDB-lite"/>
    </source>
</evidence>
<keyword evidence="9" id="KW-0282">Flagellum</keyword>
<comment type="similarity">
    <text evidence="2 6">Belongs to the flagella basal body rod proteins family.</text>
</comment>
<gene>
    <name evidence="9" type="ORF">FMM08_16370</name>
</gene>
<feature type="compositionally biased region" description="Basic and acidic residues" evidence="7">
    <location>
        <begin position="61"/>
        <end position="73"/>
    </location>
</feature>
<keyword evidence="10" id="KW-1185">Reference proteome</keyword>
<comment type="subcellular location">
    <subcellularLocation>
        <location evidence="1 6">Bacterial flagellum basal body</location>
    </subcellularLocation>
</comment>
<protein>
    <recommendedName>
        <fullName evidence="3 6">Flagellar basal body rod protein FlgB</fullName>
    </recommendedName>
</protein>
<comment type="caution">
    <text evidence="9">The sequence shown here is derived from an EMBL/GenBank/DDBJ whole genome shotgun (WGS) entry which is preliminary data.</text>
</comment>
<dbReference type="Pfam" id="PF00460">
    <property type="entry name" value="Flg_bb_rod"/>
    <property type="match status" value="1"/>
</dbReference>
<dbReference type="Proteomes" id="UP000321234">
    <property type="component" value="Unassembled WGS sequence"/>
</dbReference>
<dbReference type="GO" id="GO:0030694">
    <property type="term" value="C:bacterial-type flagellum basal body, rod"/>
    <property type="evidence" value="ECO:0007669"/>
    <property type="project" value="InterPro"/>
</dbReference>
<keyword evidence="9" id="KW-0969">Cilium</keyword>
<keyword evidence="9" id="KW-0966">Cell projection</keyword>
<evidence type="ECO:0000256" key="3">
    <source>
        <dbReference type="ARBA" id="ARBA00014376"/>
    </source>
</evidence>
<sequence>MFDSVSSNALQSALDGLAARQRATADNIANINTPHYLAARVDFEGALRSAVNGGTGVARATEGRSTDPTREDGNNVDLETETLSSIDTQLRYQLLTQAISNKLTSVQTALRTS</sequence>
<name>A0A5C8ZD24_9ACTN</name>
<dbReference type="PIRSF" id="PIRSF002889">
    <property type="entry name" value="Rod_FlgB"/>
    <property type="match status" value="1"/>
</dbReference>
<dbReference type="AlphaFoldDB" id="A0A5C8ZD24"/>
<keyword evidence="4 6" id="KW-0975">Bacterial flagellum</keyword>
<dbReference type="InterPro" id="IPR001444">
    <property type="entry name" value="Flag_bb_rod_N"/>
</dbReference>
<dbReference type="EMBL" id="VKAC01000010">
    <property type="protein sequence ID" value="TXR55179.1"/>
    <property type="molecule type" value="Genomic_DNA"/>
</dbReference>
<evidence type="ECO:0000256" key="1">
    <source>
        <dbReference type="ARBA" id="ARBA00004117"/>
    </source>
</evidence>
<feature type="domain" description="Flagellar basal body rod protein N-terminal" evidence="8">
    <location>
        <begin position="9"/>
        <end position="35"/>
    </location>
</feature>
<dbReference type="RefSeq" id="WP_147927569.1">
    <property type="nucleotide sequence ID" value="NZ_VKAC01000010.1"/>
</dbReference>
<reference evidence="9 10" key="1">
    <citation type="submission" date="2019-07" db="EMBL/GenBank/DDBJ databases">
        <title>Quadrisphaera sp. strain DD2A genome sequencing and assembly.</title>
        <authorList>
            <person name="Kim I."/>
        </authorList>
    </citation>
    <scope>NUCLEOTIDE SEQUENCE [LARGE SCALE GENOMIC DNA]</scope>
    <source>
        <strain evidence="9 10">DD2A</strain>
    </source>
</reference>
<evidence type="ECO:0000313" key="10">
    <source>
        <dbReference type="Proteomes" id="UP000321234"/>
    </source>
</evidence>
<dbReference type="PROSITE" id="PS00588">
    <property type="entry name" value="FLAGELLA_BB_ROD"/>
    <property type="match status" value="1"/>
</dbReference>
<proteinExistence type="inferred from homology"/>
<comment type="function">
    <text evidence="5 6">Structural component of flagellum, the bacterial motility apparatus. Part of the rod structure of flagellar basal body.</text>
</comment>
<dbReference type="GO" id="GO:0071973">
    <property type="term" value="P:bacterial-type flagellum-dependent cell motility"/>
    <property type="evidence" value="ECO:0007669"/>
    <property type="project" value="InterPro"/>
</dbReference>
<dbReference type="InterPro" id="IPR006300">
    <property type="entry name" value="FlgB"/>
</dbReference>
<dbReference type="InterPro" id="IPR019776">
    <property type="entry name" value="Flagellar_basal_body_rod_CS"/>
</dbReference>
<evidence type="ECO:0000259" key="8">
    <source>
        <dbReference type="Pfam" id="PF00460"/>
    </source>
</evidence>
<organism evidence="9 10">
    <name type="scientific">Quadrisphaera setariae</name>
    <dbReference type="NCBI Taxonomy" id="2593304"/>
    <lineage>
        <taxon>Bacteria</taxon>
        <taxon>Bacillati</taxon>
        <taxon>Actinomycetota</taxon>
        <taxon>Actinomycetes</taxon>
        <taxon>Kineosporiales</taxon>
        <taxon>Kineosporiaceae</taxon>
        <taxon>Quadrisphaera</taxon>
    </lineage>
</organism>
<evidence type="ECO:0000256" key="2">
    <source>
        <dbReference type="ARBA" id="ARBA00009677"/>
    </source>
</evidence>
<feature type="region of interest" description="Disordered" evidence="7">
    <location>
        <begin position="54"/>
        <end position="75"/>
    </location>
</feature>
<dbReference type="OrthoDB" id="9788334at2"/>